<dbReference type="AlphaFoldDB" id="A0AAV5W5G0"/>
<organism evidence="1 2">
    <name type="scientific">Pristionchus fissidentatus</name>
    <dbReference type="NCBI Taxonomy" id="1538716"/>
    <lineage>
        <taxon>Eukaryota</taxon>
        <taxon>Metazoa</taxon>
        <taxon>Ecdysozoa</taxon>
        <taxon>Nematoda</taxon>
        <taxon>Chromadorea</taxon>
        <taxon>Rhabditida</taxon>
        <taxon>Rhabditina</taxon>
        <taxon>Diplogasteromorpha</taxon>
        <taxon>Diplogasteroidea</taxon>
        <taxon>Neodiplogasteridae</taxon>
        <taxon>Pristionchus</taxon>
    </lineage>
</organism>
<protein>
    <submittedName>
        <fullName evidence="1">Uncharacterized protein</fullName>
    </submittedName>
</protein>
<sequence length="79" mass="8617">GRTLKNIARPPNARYRSMMTTRSTDRRDRVTCKSTESSAISSTISSISAVIFCASLANSPSNLSPISPALSVTDWNRRV</sequence>
<evidence type="ECO:0000313" key="1">
    <source>
        <dbReference type="EMBL" id="GMT27067.1"/>
    </source>
</evidence>
<gene>
    <name evidence="1" type="ORF">PFISCL1PPCAC_18364</name>
</gene>
<comment type="caution">
    <text evidence="1">The sequence shown here is derived from an EMBL/GenBank/DDBJ whole genome shotgun (WGS) entry which is preliminary data.</text>
</comment>
<feature type="non-terminal residue" evidence="1">
    <location>
        <position position="79"/>
    </location>
</feature>
<name>A0AAV5W5G0_9BILA</name>
<keyword evidence="2" id="KW-1185">Reference proteome</keyword>
<reference evidence="1" key="1">
    <citation type="submission" date="2023-10" db="EMBL/GenBank/DDBJ databases">
        <title>Genome assembly of Pristionchus species.</title>
        <authorList>
            <person name="Yoshida K."/>
            <person name="Sommer R.J."/>
        </authorList>
    </citation>
    <scope>NUCLEOTIDE SEQUENCE</scope>
    <source>
        <strain evidence="1">RS5133</strain>
    </source>
</reference>
<accession>A0AAV5W5G0</accession>
<dbReference type="EMBL" id="BTSY01000005">
    <property type="protein sequence ID" value="GMT27067.1"/>
    <property type="molecule type" value="Genomic_DNA"/>
</dbReference>
<proteinExistence type="predicted"/>
<evidence type="ECO:0000313" key="2">
    <source>
        <dbReference type="Proteomes" id="UP001432322"/>
    </source>
</evidence>
<dbReference type="Proteomes" id="UP001432322">
    <property type="component" value="Unassembled WGS sequence"/>
</dbReference>
<feature type="non-terminal residue" evidence="1">
    <location>
        <position position="1"/>
    </location>
</feature>